<dbReference type="InterPro" id="IPR037188">
    <property type="entry name" value="Sdo1/SBDS_central_sf"/>
</dbReference>
<dbReference type="InterPro" id="IPR039100">
    <property type="entry name" value="Sdo1/SBDS-like"/>
</dbReference>
<dbReference type="STRING" id="77586.A0A0D9X3L1"/>
<sequence>MDKTINPETRRPYTITMIERLLHDVHFAVDPNLTSKEQALKVIKKLMEHFPIKRAALRMRFTAPKSKFAEQIEEWNANVISKDESGSQPSVVSLKSCFAQDIIVEPTML</sequence>
<protein>
    <recommendedName>
        <fullName evidence="2">Ribosome maturation protein SDO1/SBDS central domain-containing protein</fullName>
    </recommendedName>
</protein>
<dbReference type="InterPro" id="IPR018978">
    <property type="entry name" value="SDO1/SBDS_central"/>
</dbReference>
<evidence type="ECO:0000313" key="3">
    <source>
        <dbReference type="EnsemblPlants" id="LPERR08G00800.1"/>
    </source>
</evidence>
<name>A0A0D9X3L1_9ORYZ</name>
<dbReference type="PANTHER" id="PTHR10927">
    <property type="entry name" value="RIBOSOME MATURATION PROTEIN SBDS"/>
    <property type="match status" value="1"/>
</dbReference>
<evidence type="ECO:0000259" key="2">
    <source>
        <dbReference type="Pfam" id="PF09377"/>
    </source>
</evidence>
<dbReference type="HOGENOM" id="CLU_2187721_0_0_1"/>
<dbReference type="EnsemblPlants" id="LPERR08G00800.1">
    <property type="protein sequence ID" value="LPERR08G00800.1"/>
    <property type="gene ID" value="LPERR08G00800"/>
</dbReference>
<dbReference type="PANTHER" id="PTHR10927:SF1">
    <property type="entry name" value="RIBOSOME MATURATION PROTEIN SBDS"/>
    <property type="match status" value="1"/>
</dbReference>
<reference evidence="3" key="3">
    <citation type="submission" date="2015-04" db="UniProtKB">
        <authorList>
            <consortium name="EnsemblPlants"/>
        </authorList>
    </citation>
    <scope>IDENTIFICATION</scope>
</reference>
<dbReference type="Gene3D" id="1.10.10.900">
    <property type="entry name" value="SBDS protein C-terminal domain, subdomain 1"/>
    <property type="match status" value="1"/>
</dbReference>
<evidence type="ECO:0000313" key="4">
    <source>
        <dbReference type="Proteomes" id="UP000032180"/>
    </source>
</evidence>
<keyword evidence="4" id="KW-1185">Reference proteome</keyword>
<accession>A0A0D9X3L1</accession>
<proteinExistence type="inferred from homology"/>
<dbReference type="Pfam" id="PF09377">
    <property type="entry name" value="SBDS_domain_II"/>
    <property type="match status" value="1"/>
</dbReference>
<evidence type="ECO:0000256" key="1">
    <source>
        <dbReference type="ARBA" id="ARBA00007433"/>
    </source>
</evidence>
<dbReference type="AlphaFoldDB" id="A0A0D9X3L1"/>
<dbReference type="SUPFAM" id="SSF109728">
    <property type="entry name" value="Hypothetical protein AF0491, middle domain"/>
    <property type="match status" value="1"/>
</dbReference>
<feature type="domain" description="Ribosome maturation protein SDO1/SBDS central" evidence="2">
    <location>
        <begin position="2"/>
        <end position="55"/>
    </location>
</feature>
<dbReference type="GO" id="GO:0042254">
    <property type="term" value="P:ribosome biogenesis"/>
    <property type="evidence" value="ECO:0007669"/>
    <property type="project" value="InterPro"/>
</dbReference>
<dbReference type="Gramene" id="LPERR08G00800.1">
    <property type="protein sequence ID" value="LPERR08G00800.1"/>
    <property type="gene ID" value="LPERR08G00800"/>
</dbReference>
<reference evidence="3 4" key="1">
    <citation type="submission" date="2012-08" db="EMBL/GenBank/DDBJ databases">
        <title>Oryza genome evolution.</title>
        <authorList>
            <person name="Wing R.A."/>
        </authorList>
    </citation>
    <scope>NUCLEOTIDE SEQUENCE</scope>
</reference>
<organism evidence="3 4">
    <name type="scientific">Leersia perrieri</name>
    <dbReference type="NCBI Taxonomy" id="77586"/>
    <lineage>
        <taxon>Eukaryota</taxon>
        <taxon>Viridiplantae</taxon>
        <taxon>Streptophyta</taxon>
        <taxon>Embryophyta</taxon>
        <taxon>Tracheophyta</taxon>
        <taxon>Spermatophyta</taxon>
        <taxon>Magnoliopsida</taxon>
        <taxon>Liliopsida</taxon>
        <taxon>Poales</taxon>
        <taxon>Poaceae</taxon>
        <taxon>BOP clade</taxon>
        <taxon>Oryzoideae</taxon>
        <taxon>Oryzeae</taxon>
        <taxon>Oryzinae</taxon>
        <taxon>Leersia</taxon>
    </lineage>
</organism>
<reference evidence="4" key="2">
    <citation type="submission" date="2013-12" db="EMBL/GenBank/DDBJ databases">
        <authorList>
            <person name="Yu Y."/>
            <person name="Lee S."/>
            <person name="de Baynast K."/>
            <person name="Wissotski M."/>
            <person name="Liu L."/>
            <person name="Talag J."/>
            <person name="Goicoechea J."/>
            <person name="Angelova A."/>
            <person name="Jetty R."/>
            <person name="Kudrna D."/>
            <person name="Golser W."/>
            <person name="Rivera L."/>
            <person name="Zhang J."/>
            <person name="Wing R."/>
        </authorList>
    </citation>
    <scope>NUCLEOTIDE SEQUENCE</scope>
</reference>
<dbReference type="Proteomes" id="UP000032180">
    <property type="component" value="Chromosome 8"/>
</dbReference>
<comment type="similarity">
    <text evidence="1">Belongs to the SDO1/SBDS family.</text>
</comment>
<dbReference type="eggNOG" id="KOG2917">
    <property type="taxonomic scope" value="Eukaryota"/>
</dbReference>